<evidence type="ECO:0000313" key="5">
    <source>
        <dbReference type="Proteomes" id="UP000198658"/>
    </source>
</evidence>
<dbReference type="InterPro" id="IPR007863">
    <property type="entry name" value="Peptidase_M16_C"/>
</dbReference>
<dbReference type="GO" id="GO:0006508">
    <property type="term" value="P:proteolysis"/>
    <property type="evidence" value="ECO:0007669"/>
    <property type="project" value="UniProtKB-KW"/>
</dbReference>
<dbReference type="InterPro" id="IPR011249">
    <property type="entry name" value="Metalloenz_LuxS/M16"/>
</dbReference>
<keyword evidence="4" id="KW-0645">Protease</keyword>
<dbReference type="OrthoDB" id="9811314at2"/>
<organism evidence="4 5">
    <name type="scientific">Microbulbifer marinus</name>
    <dbReference type="NCBI Taxonomy" id="658218"/>
    <lineage>
        <taxon>Bacteria</taxon>
        <taxon>Pseudomonadati</taxon>
        <taxon>Pseudomonadota</taxon>
        <taxon>Gammaproteobacteria</taxon>
        <taxon>Cellvibrionales</taxon>
        <taxon>Microbulbiferaceae</taxon>
        <taxon>Microbulbifer</taxon>
    </lineage>
</organism>
<feature type="region of interest" description="Disordered" evidence="2">
    <location>
        <begin position="487"/>
        <end position="515"/>
    </location>
</feature>
<dbReference type="STRING" id="658218.SAMN05216562_1763"/>
<dbReference type="InterPro" id="IPR013578">
    <property type="entry name" value="Peptidase_M16C_assoc"/>
</dbReference>
<protein>
    <submittedName>
        <fullName evidence="4">Zinc protease</fullName>
    </submittedName>
</protein>
<dbReference type="PANTHER" id="PTHR11851">
    <property type="entry name" value="METALLOPROTEASE"/>
    <property type="match status" value="1"/>
</dbReference>
<dbReference type="SMART" id="SM01264">
    <property type="entry name" value="M16C_associated"/>
    <property type="match status" value="1"/>
</dbReference>
<keyword evidence="5" id="KW-1185">Reference proteome</keyword>
<feature type="domain" description="Peptidase M16C associated" evidence="3">
    <location>
        <begin position="417"/>
        <end position="689"/>
    </location>
</feature>
<dbReference type="EMBL" id="FNQO01000002">
    <property type="protein sequence ID" value="SEA10882.1"/>
    <property type="molecule type" value="Genomic_DNA"/>
</dbReference>
<dbReference type="Gene3D" id="3.30.830.10">
    <property type="entry name" value="Metalloenzyme, LuxS/M16 peptidase-like"/>
    <property type="match status" value="4"/>
</dbReference>
<proteinExistence type="inferred from homology"/>
<name>A0A1H3YIW8_9GAMM</name>
<keyword evidence="4" id="KW-0378">Hydrolase</keyword>
<dbReference type="PANTHER" id="PTHR11851:SF49">
    <property type="entry name" value="MITOCHONDRIAL-PROCESSING PEPTIDASE SUBUNIT ALPHA"/>
    <property type="match status" value="1"/>
</dbReference>
<dbReference type="InterPro" id="IPR011765">
    <property type="entry name" value="Pept_M16_N"/>
</dbReference>
<dbReference type="PROSITE" id="PS51257">
    <property type="entry name" value="PROKAR_LIPOPROTEIN"/>
    <property type="match status" value="1"/>
</dbReference>
<evidence type="ECO:0000313" key="4">
    <source>
        <dbReference type="EMBL" id="SEA10882.1"/>
    </source>
</evidence>
<dbReference type="Pfam" id="PF00675">
    <property type="entry name" value="Peptidase_M16"/>
    <property type="match status" value="2"/>
</dbReference>
<accession>A0A1H3YIW8</accession>
<dbReference type="AlphaFoldDB" id="A0A1H3YIW8"/>
<gene>
    <name evidence="4" type="ORF">SAMN05216562_1763</name>
</gene>
<dbReference type="Proteomes" id="UP000198658">
    <property type="component" value="Unassembled WGS sequence"/>
</dbReference>
<dbReference type="GO" id="GO:0008233">
    <property type="term" value="F:peptidase activity"/>
    <property type="evidence" value="ECO:0007669"/>
    <property type="project" value="UniProtKB-KW"/>
</dbReference>
<dbReference type="InterPro" id="IPR050361">
    <property type="entry name" value="MPP/UQCRC_Complex"/>
</dbReference>
<evidence type="ECO:0000256" key="2">
    <source>
        <dbReference type="SAM" id="MobiDB-lite"/>
    </source>
</evidence>
<reference evidence="5" key="1">
    <citation type="submission" date="2016-10" db="EMBL/GenBank/DDBJ databases">
        <authorList>
            <person name="Varghese N."/>
            <person name="Submissions S."/>
        </authorList>
    </citation>
    <scope>NUCLEOTIDE SEQUENCE [LARGE SCALE GENOMIC DNA]</scope>
    <source>
        <strain evidence="5">CGMCC 1.10657</strain>
    </source>
</reference>
<comment type="similarity">
    <text evidence="1">Belongs to the peptidase M16 family.</text>
</comment>
<sequence>MFRNLTASVALLTAASISTVGLVGCDRSQPESKAQSEQSSQFAIDYQRFQLQNGLNVLFHIDRSDPVVAVSLTAHVGSAREKEGRTGFAHLFEHLLFLESENLGKGGLDAMSARIGGSGANGSTSRDVTNYYQTVPRDALEKMLWAEADKLGWFINTVTEPVLAKEKQVVKNEKRQSYDNRPYGHTQYVIDRNLYPADHPYSWQVIGSLEDLQNATLSDVKEFFRHWYVPNNVTLVVAGDFDPEQAKAWVHKYFDEVPAGEAIERAPKQAAVLKESVRRYHEDNFAREPALTLAWPAVERYHPDSYPLAVLLEYLSDGKRAPLYRVLVEDQQLTAGVSMGSYDSELAGQVQLQVRAFEGRDLDQVYAGIQQAFALFEKEGIAAEDLKRIKAGQEIAFYNGLSSVLGKGFQLAQYQMYQGDPGYVSEDIQRLLAVTAEDVQRVYRKYLQGKPFVAASFVPKGGVELALADSVKAQVVEEQIVSGAEEQLDASAQADYERTPSSFDRTREPSYGEPAQTAVPQVWQAALANGVQVSGIESSEVPTVNFSLVIDGGQLHESLGKTGVANLTAMLMERGTAKRTPEELETAIQTLGADIEVSAGKESFRFDVTTLARNFEPVFALLEEMLMEPRWDADELVLAKKSVASQLKRSAAEPNAIASKTFARLLHGKDSIRGYSLLGTEASVAAITMDDLKAYYRDYLSPSVARAHVVGDIDSAGFLKATESLAKRWPAQAVKIPQPESVAAAPGIYFVDVPGAKQSVLRIGRPAMSALSDDYYPAVFTNYILGGGGFASRFTQQLREGKGYTYGIRSRVDGGKTGGEFEIGTGVRANVTAESVQLIHDILNDYAPTYTEADLETSRSYLTRSNARAFETAGAKLGLLENMSRYDWPADYVREREAITKGMTVDKVQKIADTYMQPGSMIWVVVGDRATQFSRLQELGLGEPTLLDGDKLTQVAELSAVE</sequence>
<dbReference type="RefSeq" id="WP_091387342.1">
    <property type="nucleotide sequence ID" value="NZ_FNQO01000002.1"/>
</dbReference>
<evidence type="ECO:0000259" key="3">
    <source>
        <dbReference type="SMART" id="SM01264"/>
    </source>
</evidence>
<evidence type="ECO:0000256" key="1">
    <source>
        <dbReference type="ARBA" id="ARBA00007261"/>
    </source>
</evidence>
<dbReference type="GO" id="GO:0046872">
    <property type="term" value="F:metal ion binding"/>
    <property type="evidence" value="ECO:0007669"/>
    <property type="project" value="InterPro"/>
</dbReference>
<dbReference type="Pfam" id="PF05193">
    <property type="entry name" value="Peptidase_M16_C"/>
    <property type="match status" value="2"/>
</dbReference>
<dbReference type="SUPFAM" id="SSF63411">
    <property type="entry name" value="LuxS/MPP-like metallohydrolase"/>
    <property type="match status" value="4"/>
</dbReference>